<dbReference type="Gene3D" id="1.20.5.190">
    <property type="match status" value="1"/>
</dbReference>
<evidence type="ECO:0000259" key="5">
    <source>
        <dbReference type="Pfam" id="PF13178"/>
    </source>
</evidence>
<dbReference type="PANTHER" id="PTHR32295">
    <property type="entry name" value="IQ-DOMAIN 5-RELATED"/>
    <property type="match status" value="1"/>
</dbReference>
<feature type="domain" description="DUF4005" evidence="5">
    <location>
        <begin position="330"/>
        <end position="379"/>
    </location>
</feature>
<proteinExistence type="inferred from homology"/>
<feature type="non-terminal residue" evidence="6">
    <location>
        <position position="1"/>
    </location>
</feature>
<dbReference type="PROSITE" id="PS50096">
    <property type="entry name" value="IQ"/>
    <property type="match status" value="2"/>
</dbReference>
<dbReference type="GO" id="GO:0005516">
    <property type="term" value="F:calmodulin binding"/>
    <property type="evidence" value="ECO:0007669"/>
    <property type="project" value="UniProtKB-KW"/>
</dbReference>
<gene>
    <name evidence="6" type="ORF">M8C21_031508</name>
</gene>
<keyword evidence="1" id="KW-0112">Calmodulin-binding</keyword>
<dbReference type="InterPro" id="IPR000048">
    <property type="entry name" value="IQ_motif_EF-hand-BS"/>
</dbReference>
<dbReference type="PANTHER" id="PTHR32295:SF11">
    <property type="entry name" value="PROTEIN IQ-DOMAIN 22"/>
    <property type="match status" value="1"/>
</dbReference>
<feature type="region of interest" description="Disordered" evidence="4">
    <location>
        <begin position="78"/>
        <end position="108"/>
    </location>
</feature>
<comment type="similarity">
    <text evidence="2">Belongs to the IQD family.</text>
</comment>
<dbReference type="AlphaFoldDB" id="A0AAD5GHI0"/>
<name>A0AAD5GHI0_AMBAR</name>
<evidence type="ECO:0000256" key="2">
    <source>
        <dbReference type="ARBA" id="ARBA00024341"/>
    </source>
</evidence>
<dbReference type="InterPro" id="IPR025064">
    <property type="entry name" value="DUF4005"/>
</dbReference>
<dbReference type="SMART" id="SM00015">
    <property type="entry name" value="IQ"/>
    <property type="match status" value="2"/>
</dbReference>
<evidence type="ECO:0000256" key="3">
    <source>
        <dbReference type="ARBA" id="ARBA00024378"/>
    </source>
</evidence>
<accession>A0AAD5GHI0</accession>
<evidence type="ECO:0000313" key="7">
    <source>
        <dbReference type="Proteomes" id="UP001206925"/>
    </source>
</evidence>
<reference evidence="6" key="1">
    <citation type="submission" date="2022-06" db="EMBL/GenBank/DDBJ databases">
        <title>Uncovering the hologenomic basis of an extraordinary plant invasion.</title>
        <authorList>
            <person name="Bieker V.C."/>
            <person name="Martin M.D."/>
            <person name="Gilbert T."/>
            <person name="Hodgins K."/>
            <person name="Battlay P."/>
            <person name="Petersen B."/>
            <person name="Wilson J."/>
        </authorList>
    </citation>
    <scope>NUCLEOTIDE SEQUENCE</scope>
    <source>
        <strain evidence="6">AA19_3_7</strain>
        <tissue evidence="6">Leaf</tissue>
    </source>
</reference>
<protein>
    <recommendedName>
        <fullName evidence="5">DUF4005 domain-containing protein</fullName>
    </recommendedName>
</protein>
<organism evidence="6 7">
    <name type="scientific">Ambrosia artemisiifolia</name>
    <name type="common">Common ragweed</name>
    <dbReference type="NCBI Taxonomy" id="4212"/>
    <lineage>
        <taxon>Eukaryota</taxon>
        <taxon>Viridiplantae</taxon>
        <taxon>Streptophyta</taxon>
        <taxon>Embryophyta</taxon>
        <taxon>Tracheophyta</taxon>
        <taxon>Spermatophyta</taxon>
        <taxon>Magnoliopsida</taxon>
        <taxon>eudicotyledons</taxon>
        <taxon>Gunneridae</taxon>
        <taxon>Pentapetalae</taxon>
        <taxon>asterids</taxon>
        <taxon>campanulids</taxon>
        <taxon>Asterales</taxon>
        <taxon>Asteraceae</taxon>
        <taxon>Asteroideae</taxon>
        <taxon>Heliantheae alliance</taxon>
        <taxon>Heliantheae</taxon>
        <taxon>Ambrosia</taxon>
    </lineage>
</organism>
<keyword evidence="7" id="KW-1185">Reference proteome</keyword>
<comment type="caution">
    <text evidence="6">The sequence shown here is derived from an EMBL/GenBank/DDBJ whole genome shotgun (WGS) entry which is preliminary data.</text>
</comment>
<dbReference type="Proteomes" id="UP001206925">
    <property type="component" value="Unassembled WGS sequence"/>
</dbReference>
<comment type="subunit">
    <text evidence="3">Binds to multiple calmodulin (CaM) in the presence of Ca(2+) and CaM-like proteins.</text>
</comment>
<evidence type="ECO:0000256" key="1">
    <source>
        <dbReference type="ARBA" id="ARBA00022860"/>
    </source>
</evidence>
<evidence type="ECO:0000313" key="6">
    <source>
        <dbReference type="EMBL" id="KAI7742692.1"/>
    </source>
</evidence>
<dbReference type="Pfam" id="PF13178">
    <property type="entry name" value="DUF4005"/>
    <property type="match status" value="1"/>
</dbReference>
<dbReference type="Pfam" id="PF00612">
    <property type="entry name" value="IQ"/>
    <property type="match status" value="2"/>
</dbReference>
<evidence type="ECO:0000256" key="4">
    <source>
        <dbReference type="SAM" id="MobiDB-lite"/>
    </source>
</evidence>
<dbReference type="CDD" id="cd23767">
    <property type="entry name" value="IQCD"/>
    <property type="match status" value="1"/>
</dbReference>
<dbReference type="EMBL" id="JAMZMK010007932">
    <property type="protein sequence ID" value="KAI7742692.1"/>
    <property type="molecule type" value="Genomic_DNA"/>
</dbReference>
<sequence>TSASYTYTQPHTISYPLDLSLSQPITQHTDHHLHRPPTNKMGKTSRFFKALFGFKPPDQPTCSDVHKQPPKRRWSFFKPQTHHHQPDPSLTRPHHTPRHHPTYDHSNHGLTNHAIVVGSGYGVSGELAAVKIQAYYRGYLARKALRALKSLVKLQALVRGHLIRKQAADDLRWFQALARVQARARACLVQVADSPQSTTKGPPTPEKFEHVHRSRIIKHNQPSTLKNNCSRLYDDRTEKILEMDTTKSHIRRRSLFQTDRICYSHSQSLTTSRGSTLHPLGPSASGSYEVSSLTGPLKWFPHDIEEQVSVSTVQNSPPFYAYASKNGSMRVGPYTPAKSDSSRSCLSGYSDHPNYMAYTESSRAKVRSVSAPRQRPNLEFPNTTKRYSVYGYGSGVHRGSNLRDSFASKAYPGSGRLDRLGMPVGGIGYRESEFSGGYWN</sequence>